<feature type="compositionally biased region" description="Low complexity" evidence="5">
    <location>
        <begin position="247"/>
        <end position="310"/>
    </location>
</feature>
<keyword evidence="8" id="KW-1185">Reference proteome</keyword>
<dbReference type="PROSITE" id="PS50011">
    <property type="entry name" value="PROTEIN_KINASE_DOM"/>
    <property type="match status" value="1"/>
</dbReference>
<evidence type="ECO:0000259" key="6">
    <source>
        <dbReference type="PROSITE" id="PS50011"/>
    </source>
</evidence>
<feature type="compositionally biased region" description="Polar residues" evidence="5">
    <location>
        <begin position="436"/>
        <end position="447"/>
    </location>
</feature>
<evidence type="ECO:0000256" key="5">
    <source>
        <dbReference type="SAM" id="MobiDB-lite"/>
    </source>
</evidence>
<evidence type="ECO:0000313" key="7">
    <source>
        <dbReference type="EMBL" id="KAK3882889.1"/>
    </source>
</evidence>
<sequence>MARDDTMQDMFIEEGLILYHLQGVGGAPRLLGLSLKTPLILMSVCQGSQLDDIKPDLSLIDTSSWWLAIFTSVVNNVMELHSAGCIHNDIKSDNVIVNTSNKTSIIDYGIARMGNRPTMPFIADNLPTVEEVDEYQDKYQRYAPELYFKGISSAASDVYGVGKMFQDIFCEHKDTGLDTLWQEGLGNLVESMTCSKASQRLSLTQVSQELSCLCQRQSLQPSGPQRQRRDTVLFVQHSPQSERNHHQSSQSETTHQQSSQSETTHQQSSQSETTHKQSSQSETTHKQSSQSETTHQQSPQSETTHHQSSQIETTHVMSTHHQSPQSETTHQQSSQSETTHQQSSQIETTHHQSPQSETTHVMSTHKQSSQSETTHQQSPQSETTHHQSSQIETTHVMSTHQQSSQSETTHQQSSQSETTHQQSPQSETTHHQSSQIGTTHIMSTHKQSPQRKVPLQRCRSLYKIVTAWAKRKNNKL</sequence>
<feature type="region of interest" description="Disordered" evidence="5">
    <location>
        <begin position="238"/>
        <end position="454"/>
    </location>
</feature>
<dbReference type="AlphaFoldDB" id="A0AAE1FZX9"/>
<dbReference type="Pfam" id="PF00069">
    <property type="entry name" value="Pkinase"/>
    <property type="match status" value="1"/>
</dbReference>
<dbReference type="GO" id="GO:0016020">
    <property type="term" value="C:membrane"/>
    <property type="evidence" value="ECO:0007669"/>
    <property type="project" value="TreeGrafter"/>
</dbReference>
<evidence type="ECO:0000313" key="8">
    <source>
        <dbReference type="Proteomes" id="UP001286313"/>
    </source>
</evidence>
<dbReference type="InterPro" id="IPR008271">
    <property type="entry name" value="Ser/Thr_kinase_AS"/>
</dbReference>
<evidence type="ECO:0000256" key="4">
    <source>
        <dbReference type="ARBA" id="ARBA00022840"/>
    </source>
</evidence>
<dbReference type="GO" id="GO:0005829">
    <property type="term" value="C:cytosol"/>
    <property type="evidence" value="ECO:0007669"/>
    <property type="project" value="TreeGrafter"/>
</dbReference>
<dbReference type="GO" id="GO:0004674">
    <property type="term" value="F:protein serine/threonine kinase activity"/>
    <property type="evidence" value="ECO:0007669"/>
    <property type="project" value="InterPro"/>
</dbReference>
<comment type="caution">
    <text evidence="7">The sequence shown here is derived from an EMBL/GenBank/DDBJ whole genome shotgun (WGS) entry which is preliminary data.</text>
</comment>
<dbReference type="PANTHER" id="PTHR24348">
    <property type="entry name" value="SERINE/THREONINE-PROTEIN KINASE UNC-51-RELATED"/>
    <property type="match status" value="1"/>
</dbReference>
<keyword evidence="4" id="KW-0067">ATP-binding</keyword>
<feature type="compositionally biased region" description="Low complexity" evidence="5">
    <location>
        <begin position="364"/>
        <end position="390"/>
    </location>
</feature>
<evidence type="ECO:0000256" key="2">
    <source>
        <dbReference type="ARBA" id="ARBA00022741"/>
    </source>
</evidence>
<dbReference type="SUPFAM" id="SSF56112">
    <property type="entry name" value="Protein kinase-like (PK-like)"/>
    <property type="match status" value="1"/>
</dbReference>
<dbReference type="InterPro" id="IPR000719">
    <property type="entry name" value="Prot_kinase_dom"/>
</dbReference>
<feature type="compositionally biased region" description="Low complexity" evidence="5">
    <location>
        <begin position="398"/>
        <end position="435"/>
    </location>
</feature>
<dbReference type="GO" id="GO:0000045">
    <property type="term" value="P:autophagosome assembly"/>
    <property type="evidence" value="ECO:0007669"/>
    <property type="project" value="TreeGrafter"/>
</dbReference>
<evidence type="ECO:0000256" key="3">
    <source>
        <dbReference type="ARBA" id="ARBA00022777"/>
    </source>
</evidence>
<keyword evidence="1" id="KW-0808">Transferase</keyword>
<feature type="domain" description="Protein kinase" evidence="6">
    <location>
        <begin position="1"/>
        <end position="233"/>
    </location>
</feature>
<dbReference type="PROSITE" id="PS00108">
    <property type="entry name" value="PROTEIN_KINASE_ST"/>
    <property type="match status" value="1"/>
</dbReference>
<proteinExistence type="predicted"/>
<gene>
    <name evidence="7" type="ORF">Pcinc_012758</name>
</gene>
<keyword evidence="3" id="KW-0418">Kinase</keyword>
<dbReference type="EMBL" id="JAWQEG010001049">
    <property type="protein sequence ID" value="KAK3882889.1"/>
    <property type="molecule type" value="Genomic_DNA"/>
</dbReference>
<organism evidence="7 8">
    <name type="scientific">Petrolisthes cinctipes</name>
    <name type="common">Flat porcelain crab</name>
    <dbReference type="NCBI Taxonomy" id="88211"/>
    <lineage>
        <taxon>Eukaryota</taxon>
        <taxon>Metazoa</taxon>
        <taxon>Ecdysozoa</taxon>
        <taxon>Arthropoda</taxon>
        <taxon>Crustacea</taxon>
        <taxon>Multicrustacea</taxon>
        <taxon>Malacostraca</taxon>
        <taxon>Eumalacostraca</taxon>
        <taxon>Eucarida</taxon>
        <taxon>Decapoda</taxon>
        <taxon>Pleocyemata</taxon>
        <taxon>Anomura</taxon>
        <taxon>Galatheoidea</taxon>
        <taxon>Porcellanidae</taxon>
        <taxon>Petrolisthes</taxon>
    </lineage>
</organism>
<dbReference type="GO" id="GO:0000407">
    <property type="term" value="C:phagophore assembly site"/>
    <property type="evidence" value="ECO:0007669"/>
    <property type="project" value="TreeGrafter"/>
</dbReference>
<evidence type="ECO:0000256" key="1">
    <source>
        <dbReference type="ARBA" id="ARBA00022679"/>
    </source>
</evidence>
<keyword evidence="2" id="KW-0547">Nucleotide-binding</keyword>
<dbReference type="Proteomes" id="UP001286313">
    <property type="component" value="Unassembled WGS sequence"/>
</dbReference>
<dbReference type="GO" id="GO:0010506">
    <property type="term" value="P:regulation of autophagy"/>
    <property type="evidence" value="ECO:0007669"/>
    <property type="project" value="InterPro"/>
</dbReference>
<name>A0AAE1FZX9_PETCI</name>
<accession>A0AAE1FZX9</accession>
<feature type="compositionally biased region" description="Low complexity" evidence="5">
    <location>
        <begin position="319"/>
        <end position="353"/>
    </location>
</feature>
<dbReference type="InterPro" id="IPR011009">
    <property type="entry name" value="Kinase-like_dom_sf"/>
</dbReference>
<reference evidence="7" key="1">
    <citation type="submission" date="2023-10" db="EMBL/GenBank/DDBJ databases">
        <title>Genome assemblies of two species of porcelain crab, Petrolisthes cinctipes and Petrolisthes manimaculis (Anomura: Porcellanidae).</title>
        <authorList>
            <person name="Angst P."/>
        </authorList>
    </citation>
    <scope>NUCLEOTIDE SEQUENCE</scope>
    <source>
        <strain evidence="7">PB745_01</strain>
        <tissue evidence="7">Gill</tissue>
    </source>
</reference>
<dbReference type="InterPro" id="IPR045269">
    <property type="entry name" value="Atg1-like"/>
</dbReference>
<dbReference type="Gene3D" id="1.10.510.10">
    <property type="entry name" value="Transferase(Phosphotransferase) domain 1"/>
    <property type="match status" value="1"/>
</dbReference>
<protein>
    <recommendedName>
        <fullName evidence="6">Protein kinase domain-containing protein</fullName>
    </recommendedName>
</protein>
<dbReference type="GO" id="GO:0005776">
    <property type="term" value="C:autophagosome"/>
    <property type="evidence" value="ECO:0007669"/>
    <property type="project" value="TreeGrafter"/>
</dbReference>
<dbReference type="GO" id="GO:0005524">
    <property type="term" value="F:ATP binding"/>
    <property type="evidence" value="ECO:0007669"/>
    <property type="project" value="UniProtKB-KW"/>
</dbReference>
<dbReference type="PANTHER" id="PTHR24348:SF22">
    <property type="entry name" value="NON-SPECIFIC SERINE_THREONINE PROTEIN KINASE"/>
    <property type="match status" value="1"/>
</dbReference>